<reference evidence="2 3" key="1">
    <citation type="submission" date="2019-07" db="EMBL/GenBank/DDBJ databases">
        <authorList>
            <person name="Huq M.A."/>
        </authorList>
    </citation>
    <scope>NUCLEOTIDE SEQUENCE [LARGE SCALE GENOMIC DNA]</scope>
    <source>
        <strain evidence="2 3">MAH-3</strain>
    </source>
</reference>
<keyword evidence="1" id="KW-0812">Transmembrane</keyword>
<keyword evidence="1" id="KW-0472">Membrane</keyword>
<name>A0A556MR59_9FLAO</name>
<proteinExistence type="predicted"/>
<accession>A0A556MR59</accession>
<organism evidence="2 3">
    <name type="scientific">Fluviicola chungangensis</name>
    <dbReference type="NCBI Taxonomy" id="2597671"/>
    <lineage>
        <taxon>Bacteria</taxon>
        <taxon>Pseudomonadati</taxon>
        <taxon>Bacteroidota</taxon>
        <taxon>Flavobacteriia</taxon>
        <taxon>Flavobacteriales</taxon>
        <taxon>Crocinitomicaceae</taxon>
        <taxon>Fluviicola</taxon>
    </lineage>
</organism>
<evidence type="ECO:0008006" key="4">
    <source>
        <dbReference type="Google" id="ProtNLM"/>
    </source>
</evidence>
<evidence type="ECO:0000313" key="3">
    <source>
        <dbReference type="Proteomes" id="UP000316008"/>
    </source>
</evidence>
<sequence length="161" mass="19055">MEPKITTNPYTLKASEFAALYYTDLVRRAWFIFLPILGILLGKLIYDFIREPSVFSLLSFGIYAIIFFVVRYRLINGLKRNPIMDRSRIVKLYEYCLELEADNGILTQFFLVDITSVSPSRKHFCVRAKNGQTFWFPKSCFKTLEDQKTFEEHLREKGRMR</sequence>
<gene>
    <name evidence="2" type="ORF">FO442_11710</name>
</gene>
<keyword evidence="1" id="KW-1133">Transmembrane helix</keyword>
<protein>
    <recommendedName>
        <fullName evidence="4">YcxB family protein</fullName>
    </recommendedName>
</protein>
<dbReference type="Proteomes" id="UP000316008">
    <property type="component" value="Unassembled WGS sequence"/>
</dbReference>
<evidence type="ECO:0000313" key="2">
    <source>
        <dbReference type="EMBL" id="TSJ42426.1"/>
    </source>
</evidence>
<dbReference type="OrthoDB" id="9853851at2"/>
<dbReference type="RefSeq" id="WP_144333381.1">
    <property type="nucleotide sequence ID" value="NZ_VLPL01000005.1"/>
</dbReference>
<comment type="caution">
    <text evidence="2">The sequence shown here is derived from an EMBL/GenBank/DDBJ whole genome shotgun (WGS) entry which is preliminary data.</text>
</comment>
<keyword evidence="3" id="KW-1185">Reference proteome</keyword>
<dbReference type="EMBL" id="VLPL01000005">
    <property type="protein sequence ID" value="TSJ42426.1"/>
    <property type="molecule type" value="Genomic_DNA"/>
</dbReference>
<feature type="transmembrane region" description="Helical" evidence="1">
    <location>
        <begin position="29"/>
        <end position="49"/>
    </location>
</feature>
<feature type="transmembrane region" description="Helical" evidence="1">
    <location>
        <begin position="55"/>
        <end position="74"/>
    </location>
</feature>
<dbReference type="AlphaFoldDB" id="A0A556MR59"/>
<evidence type="ECO:0000256" key="1">
    <source>
        <dbReference type="SAM" id="Phobius"/>
    </source>
</evidence>